<sequence>MLLSWILALRSLVPAKRAMALRSRYTTPRHAPLSRTVVAESRIYAETVVFGLKRSSNSFRVRQLDLYRTEAEVFGAPVCREREVAPVSVQDEDILPKQALMVIVSEAVAAATTFDRPV</sequence>
<accession>A0AAV1UX85</accession>
<reference evidence="2" key="1">
    <citation type="submission" date="2024-01" db="EMBL/GenBank/DDBJ databases">
        <authorList>
            <person name="Webb A."/>
        </authorList>
    </citation>
    <scope>NUCLEOTIDE SEQUENCE</scope>
    <source>
        <strain evidence="2">Pm1</strain>
    </source>
</reference>
<keyword evidence="1" id="KW-0732">Signal</keyword>
<evidence type="ECO:0008006" key="4">
    <source>
        <dbReference type="Google" id="ProtNLM"/>
    </source>
</evidence>
<feature type="chain" id="PRO_5043382257" description="Secreted protein" evidence="1">
    <location>
        <begin position="19"/>
        <end position="118"/>
    </location>
</feature>
<name>A0AAV1UX85_9STRA</name>
<dbReference type="AlphaFoldDB" id="A0AAV1UX85"/>
<dbReference type="Proteomes" id="UP001162060">
    <property type="component" value="Unassembled WGS sequence"/>
</dbReference>
<feature type="signal peptide" evidence="1">
    <location>
        <begin position="1"/>
        <end position="18"/>
    </location>
</feature>
<evidence type="ECO:0000313" key="2">
    <source>
        <dbReference type="EMBL" id="CAK7938607.1"/>
    </source>
</evidence>
<protein>
    <recommendedName>
        <fullName evidence="4">Secreted protein</fullName>
    </recommendedName>
</protein>
<evidence type="ECO:0000313" key="3">
    <source>
        <dbReference type="Proteomes" id="UP001162060"/>
    </source>
</evidence>
<dbReference type="EMBL" id="CAKLBY020000231">
    <property type="protein sequence ID" value="CAK7938607.1"/>
    <property type="molecule type" value="Genomic_DNA"/>
</dbReference>
<proteinExistence type="predicted"/>
<gene>
    <name evidence="2" type="ORF">PM001_LOCUS23757</name>
</gene>
<organism evidence="2 3">
    <name type="scientific">Peronospora matthiolae</name>
    <dbReference type="NCBI Taxonomy" id="2874970"/>
    <lineage>
        <taxon>Eukaryota</taxon>
        <taxon>Sar</taxon>
        <taxon>Stramenopiles</taxon>
        <taxon>Oomycota</taxon>
        <taxon>Peronosporomycetes</taxon>
        <taxon>Peronosporales</taxon>
        <taxon>Peronosporaceae</taxon>
        <taxon>Peronospora</taxon>
    </lineage>
</organism>
<evidence type="ECO:0000256" key="1">
    <source>
        <dbReference type="SAM" id="SignalP"/>
    </source>
</evidence>
<comment type="caution">
    <text evidence="2">The sequence shown here is derived from an EMBL/GenBank/DDBJ whole genome shotgun (WGS) entry which is preliminary data.</text>
</comment>